<dbReference type="PANTHER" id="PTHR45661:SF3">
    <property type="entry name" value="IG-LIKE DOMAIN-CONTAINING PROTEIN"/>
    <property type="match status" value="1"/>
</dbReference>
<dbReference type="VEuPathDB" id="TrichDB:TVAG_133220"/>
<dbReference type="SMR" id="A2EDJ9"/>
<reference evidence="1" key="2">
    <citation type="journal article" date="2007" name="Science">
        <title>Draft genome sequence of the sexually transmitted pathogen Trichomonas vaginalis.</title>
        <authorList>
            <person name="Carlton J.M."/>
            <person name="Hirt R.P."/>
            <person name="Silva J.C."/>
            <person name="Delcher A.L."/>
            <person name="Schatz M."/>
            <person name="Zhao Q."/>
            <person name="Wortman J.R."/>
            <person name="Bidwell S.L."/>
            <person name="Alsmark U.C.M."/>
            <person name="Besteiro S."/>
            <person name="Sicheritz-Ponten T."/>
            <person name="Noel C.J."/>
            <person name="Dacks J.B."/>
            <person name="Foster P.G."/>
            <person name="Simillion C."/>
            <person name="Van de Peer Y."/>
            <person name="Miranda-Saavedra D."/>
            <person name="Barton G.J."/>
            <person name="Westrop G.D."/>
            <person name="Mueller S."/>
            <person name="Dessi D."/>
            <person name="Fiori P.L."/>
            <person name="Ren Q."/>
            <person name="Paulsen I."/>
            <person name="Zhang H."/>
            <person name="Bastida-Corcuera F.D."/>
            <person name="Simoes-Barbosa A."/>
            <person name="Brown M.T."/>
            <person name="Hayes R.D."/>
            <person name="Mukherjee M."/>
            <person name="Okumura C.Y."/>
            <person name="Schneider R."/>
            <person name="Smith A.J."/>
            <person name="Vanacova S."/>
            <person name="Villalvazo M."/>
            <person name="Haas B.J."/>
            <person name="Pertea M."/>
            <person name="Feldblyum T.V."/>
            <person name="Utterback T.R."/>
            <person name="Shu C.L."/>
            <person name="Osoegawa K."/>
            <person name="de Jong P.J."/>
            <person name="Hrdy I."/>
            <person name="Horvathova L."/>
            <person name="Zubacova Z."/>
            <person name="Dolezal P."/>
            <person name="Malik S.B."/>
            <person name="Logsdon J.M. Jr."/>
            <person name="Henze K."/>
            <person name="Gupta A."/>
            <person name="Wang C.C."/>
            <person name="Dunne R.L."/>
            <person name="Upcroft J.A."/>
            <person name="Upcroft P."/>
            <person name="White O."/>
            <person name="Salzberg S.L."/>
            <person name="Tang P."/>
            <person name="Chiu C.-H."/>
            <person name="Lee Y.-S."/>
            <person name="Embley T.M."/>
            <person name="Coombs G.H."/>
            <person name="Mottram J.C."/>
            <person name="Tachezy J."/>
            <person name="Fraser-Liggett C.M."/>
            <person name="Johnson P.J."/>
        </authorList>
    </citation>
    <scope>NUCLEOTIDE SEQUENCE [LARGE SCALE GENOMIC DNA]</scope>
    <source>
        <strain evidence="1">G3</strain>
    </source>
</reference>
<dbReference type="PANTHER" id="PTHR45661">
    <property type="entry name" value="SURFACE ANTIGEN"/>
    <property type="match status" value="1"/>
</dbReference>
<dbReference type="AlphaFoldDB" id="A2EDJ9"/>
<dbReference type="InterPro" id="IPR026906">
    <property type="entry name" value="LRR_5"/>
</dbReference>
<dbReference type="SUPFAM" id="SSF52058">
    <property type="entry name" value="L domain-like"/>
    <property type="match status" value="1"/>
</dbReference>
<evidence type="ECO:0000313" key="2">
    <source>
        <dbReference type="Proteomes" id="UP000001542"/>
    </source>
</evidence>
<proteinExistence type="predicted"/>
<organism evidence="1 2">
    <name type="scientific">Trichomonas vaginalis (strain ATCC PRA-98 / G3)</name>
    <dbReference type="NCBI Taxonomy" id="412133"/>
    <lineage>
        <taxon>Eukaryota</taxon>
        <taxon>Metamonada</taxon>
        <taxon>Parabasalia</taxon>
        <taxon>Trichomonadida</taxon>
        <taxon>Trichomonadidae</taxon>
        <taxon>Trichomonas</taxon>
    </lineage>
</organism>
<accession>A2EDJ9</accession>
<dbReference type="VEuPathDB" id="TrichDB:TVAGG3_0905980"/>
<evidence type="ECO:0008006" key="3">
    <source>
        <dbReference type="Google" id="ProtNLM"/>
    </source>
</evidence>
<dbReference type="InterPro" id="IPR053139">
    <property type="entry name" value="Surface_bspA-like"/>
</dbReference>
<dbReference type="Proteomes" id="UP000001542">
    <property type="component" value="Unassembled WGS sequence"/>
</dbReference>
<protein>
    <recommendedName>
        <fullName evidence="3">Surface antigen BspA-like</fullName>
    </recommendedName>
</protein>
<dbReference type="Pfam" id="PF13306">
    <property type="entry name" value="LRR_5"/>
    <property type="match status" value="2"/>
</dbReference>
<dbReference type="STRING" id="5722.A2EDJ9"/>
<name>A2EDJ9_TRIV3</name>
<dbReference type="EMBL" id="DS113361">
    <property type="protein sequence ID" value="EAY09264.1"/>
    <property type="molecule type" value="Genomic_DNA"/>
</dbReference>
<dbReference type="Gene3D" id="3.80.10.10">
    <property type="entry name" value="Ribonuclease Inhibitor"/>
    <property type="match status" value="2"/>
</dbReference>
<dbReference type="InterPro" id="IPR032675">
    <property type="entry name" value="LRR_dom_sf"/>
</dbReference>
<keyword evidence="2" id="KW-1185">Reference proteome</keyword>
<dbReference type="InParanoid" id="A2EDJ9"/>
<reference evidence="1" key="1">
    <citation type="submission" date="2006-10" db="EMBL/GenBank/DDBJ databases">
        <authorList>
            <person name="Amadeo P."/>
            <person name="Zhao Q."/>
            <person name="Wortman J."/>
            <person name="Fraser-Liggett C."/>
            <person name="Carlton J."/>
        </authorList>
    </citation>
    <scope>NUCLEOTIDE SEQUENCE</scope>
    <source>
        <strain evidence="1">G3</strain>
    </source>
</reference>
<evidence type="ECO:0000313" key="1">
    <source>
        <dbReference type="EMBL" id="EAY09264.1"/>
    </source>
</evidence>
<gene>
    <name evidence="1" type="ORF">TVAG_133220</name>
</gene>
<dbReference type="OrthoDB" id="26581at2759"/>
<sequence>MLKCSLFAAHLTKSPTVSQDVQTFWNECRITITSYRDMNSYYYNGYTTLEVLDFDSSTMSDFRFDVKILKFSQTITNLVTLDFDSWQTPNPNKNLEEVILCPSITEIGYKCFSGYNKLKKINLENIHKLDRYAFDETSISSVTLPIDCTGEFVFLNCKNLKQITFDGERASFDLNLLKGFLKLPRISFTNNPLIAEKNYGIVWLQNNELSIYTETDINEFQIPDEIDSINTVAFSYLTKPLKVIVPPKLSDFMGVEYGETKITSIKYLSEDIYKLSDYAFAFWSKLQTVEFSSNIMALGYGSFGNCTELREINLPDVFAISDSAFYRCIKLEKISVPNVQVIGEYAFWHCDKLTSIEFPKEL</sequence>